<name>A0A0F3ILC6_9GAMM</name>
<evidence type="ECO:0000313" key="4">
    <source>
        <dbReference type="Proteomes" id="UP000033684"/>
    </source>
</evidence>
<organism evidence="3 4">
    <name type="scientific">Methylocucumis oryzae</name>
    <dbReference type="NCBI Taxonomy" id="1632867"/>
    <lineage>
        <taxon>Bacteria</taxon>
        <taxon>Pseudomonadati</taxon>
        <taxon>Pseudomonadota</taxon>
        <taxon>Gammaproteobacteria</taxon>
        <taxon>Methylococcales</taxon>
        <taxon>Methylococcaceae</taxon>
        <taxon>Methylocucumis</taxon>
    </lineage>
</organism>
<dbReference type="AlphaFoldDB" id="A0A0F3ILC6"/>
<proteinExistence type="predicted"/>
<sequence>MQIPKNVIISRTDSIGDMVLTLPMAAVLKSHFPELIIGVMGNEYTRPVVQACSFVDVFIDKNDFLTKKILLKGHSPESIIHVLPRRELAKRAHELKINWRIGTRNRVYHWLTCNKLIALSRNQSPLHEAQLNLSLLKPFQIKSDWSLAEIAHLTTLNQLPLLSNQWRQYLEPSKFKLILHPKSRGSAREWDLSYFSELIKMLDADKFQIFISGTDNEKQALQPLLQDVGDRVTDISGQLNLTEFIAFLAACDGIIACSTGPLHLGAALQKHALGIYPPMHPIHPGRWQPIGTKARVFVLDKTCNTCRNTPSACACMRAIKPIELKLALDQIYSEEFVR</sequence>
<dbReference type="PANTHER" id="PTHR30160:SF15">
    <property type="entry name" value="GLYCOSYLTRANSFERASE HI_0523-RELATED"/>
    <property type="match status" value="1"/>
</dbReference>
<comment type="caution">
    <text evidence="3">The sequence shown here is derived from an EMBL/GenBank/DDBJ whole genome shotgun (WGS) entry which is preliminary data.</text>
</comment>
<evidence type="ECO:0000256" key="2">
    <source>
        <dbReference type="ARBA" id="ARBA00022679"/>
    </source>
</evidence>
<keyword evidence="2 3" id="KW-0808">Transferase</keyword>
<dbReference type="Proteomes" id="UP000033684">
    <property type="component" value="Unassembled WGS sequence"/>
</dbReference>
<dbReference type="EMBL" id="LAJX01000029">
    <property type="protein sequence ID" value="KJV07536.1"/>
    <property type="molecule type" value="Genomic_DNA"/>
</dbReference>
<dbReference type="CDD" id="cd03789">
    <property type="entry name" value="GT9_LPS_heptosyltransferase"/>
    <property type="match status" value="1"/>
</dbReference>
<dbReference type="InterPro" id="IPR051199">
    <property type="entry name" value="LPS_LOS_Heptosyltrfase"/>
</dbReference>
<accession>A0A0F3ILC6</accession>
<reference evidence="3 4" key="2">
    <citation type="journal article" date="2016" name="Microb. Ecol.">
        <title>Genome Characteristics of a Novel Type I Methanotroph (Sn10-6) Isolated from a Flooded Indian Rice Field.</title>
        <authorList>
            <person name="Rahalkar M.C."/>
            <person name="Pandit P.S."/>
            <person name="Dhakephalkar P.K."/>
            <person name="Pore S."/>
            <person name="Arora P."/>
            <person name="Kapse N."/>
        </authorList>
    </citation>
    <scope>NUCLEOTIDE SEQUENCE [LARGE SCALE GENOMIC DNA]</scope>
    <source>
        <strain evidence="3 4">Sn10-6</strain>
    </source>
</reference>
<dbReference type="InterPro" id="IPR002201">
    <property type="entry name" value="Glyco_trans_9"/>
</dbReference>
<gene>
    <name evidence="3" type="ORF">VZ94_04040</name>
</gene>
<reference evidence="4" key="1">
    <citation type="submission" date="2015-03" db="EMBL/GenBank/DDBJ databases">
        <title>Draft genome sequence of a novel methanotroph (Sn10-6) isolated from flooded ricefield rhizosphere in India.</title>
        <authorList>
            <person name="Pandit P.S."/>
            <person name="Pore S.D."/>
            <person name="Arora P."/>
            <person name="Kapse N.G."/>
            <person name="Dhakephalkar P.K."/>
            <person name="Rahalkar M.C."/>
        </authorList>
    </citation>
    <scope>NUCLEOTIDE SEQUENCE [LARGE SCALE GENOMIC DNA]</scope>
    <source>
        <strain evidence="4">Sn10-6</strain>
    </source>
</reference>
<dbReference type="GO" id="GO:0008713">
    <property type="term" value="F:ADP-heptose-lipopolysaccharide heptosyltransferase activity"/>
    <property type="evidence" value="ECO:0007669"/>
    <property type="project" value="TreeGrafter"/>
</dbReference>
<dbReference type="OrthoDB" id="9797795at2"/>
<dbReference type="GO" id="GO:0009244">
    <property type="term" value="P:lipopolysaccharide core region biosynthetic process"/>
    <property type="evidence" value="ECO:0007669"/>
    <property type="project" value="TreeGrafter"/>
</dbReference>
<dbReference type="Gene3D" id="3.40.50.2000">
    <property type="entry name" value="Glycogen Phosphorylase B"/>
    <property type="match status" value="2"/>
</dbReference>
<evidence type="ECO:0000256" key="1">
    <source>
        <dbReference type="ARBA" id="ARBA00022676"/>
    </source>
</evidence>
<dbReference type="SUPFAM" id="SSF53756">
    <property type="entry name" value="UDP-Glycosyltransferase/glycogen phosphorylase"/>
    <property type="match status" value="1"/>
</dbReference>
<dbReference type="RefSeq" id="WP_045778254.1">
    <property type="nucleotide sequence ID" value="NZ_LAJX01000029.1"/>
</dbReference>
<dbReference type="GO" id="GO:0005829">
    <property type="term" value="C:cytosol"/>
    <property type="evidence" value="ECO:0007669"/>
    <property type="project" value="TreeGrafter"/>
</dbReference>
<keyword evidence="1" id="KW-0328">Glycosyltransferase</keyword>
<evidence type="ECO:0000313" key="3">
    <source>
        <dbReference type="EMBL" id="KJV07536.1"/>
    </source>
</evidence>
<keyword evidence="4" id="KW-1185">Reference proteome</keyword>
<dbReference type="PANTHER" id="PTHR30160">
    <property type="entry name" value="TETRAACYLDISACCHARIDE 4'-KINASE-RELATED"/>
    <property type="match status" value="1"/>
</dbReference>
<protein>
    <submittedName>
        <fullName evidence="3">Glycosyl transferase family 9</fullName>
    </submittedName>
</protein>
<dbReference type="Pfam" id="PF01075">
    <property type="entry name" value="Glyco_transf_9"/>
    <property type="match status" value="1"/>
</dbReference>